<dbReference type="InterPro" id="IPR023214">
    <property type="entry name" value="HAD_sf"/>
</dbReference>
<dbReference type="Gene3D" id="3.40.50.1000">
    <property type="entry name" value="HAD superfamily/HAD-like"/>
    <property type="match status" value="1"/>
</dbReference>
<dbReference type="Pfam" id="PF00702">
    <property type="entry name" value="Hydrolase"/>
    <property type="match status" value="1"/>
</dbReference>
<accession>A0A1C5ADZ6</accession>
<dbReference type="RefSeq" id="WP_256095786.1">
    <property type="nucleotide sequence ID" value="NZ_FMCT01000012.1"/>
</dbReference>
<name>A0A1C5ADZ6_9ACTN</name>
<proteinExistence type="predicted"/>
<keyword evidence="2" id="KW-1185">Reference proteome</keyword>
<sequence>MLSKARESLTMTEYGAIALDVGGVIYYDEPFELAWLQATYDLLRSDDPAITRSVFIEHVERFYHSPDDGAAGRTLLHSPAAARAWAQIRRAWHELAQEMPGAVRAAVTLAREVPTVIVANQPPECARVLDAWGLTAACAGVFLDSLVGVAKPDPALLGIALEHLGVAPADLLVVGNRHDHDVLPARALGCPVAFVRADPGYRPPSGVHPDLIRAYTSLRAVRTAPPAGDDERVSVVATLAALARSSATGLRPVTRAESS</sequence>
<dbReference type="InterPro" id="IPR036412">
    <property type="entry name" value="HAD-like_sf"/>
</dbReference>
<dbReference type="GO" id="GO:0016787">
    <property type="term" value="F:hydrolase activity"/>
    <property type="evidence" value="ECO:0007669"/>
    <property type="project" value="UniProtKB-KW"/>
</dbReference>
<evidence type="ECO:0000313" key="1">
    <source>
        <dbReference type="EMBL" id="SCF43455.1"/>
    </source>
</evidence>
<gene>
    <name evidence="1" type="ORF">GA0070563_112240</name>
</gene>
<evidence type="ECO:0000313" key="2">
    <source>
        <dbReference type="Proteomes" id="UP000183585"/>
    </source>
</evidence>
<keyword evidence="1" id="KW-0378">Hydrolase</keyword>
<organism evidence="1 2">
    <name type="scientific">Micromonospora carbonacea</name>
    <dbReference type="NCBI Taxonomy" id="47853"/>
    <lineage>
        <taxon>Bacteria</taxon>
        <taxon>Bacillati</taxon>
        <taxon>Actinomycetota</taxon>
        <taxon>Actinomycetes</taxon>
        <taxon>Micromonosporales</taxon>
        <taxon>Micromonosporaceae</taxon>
        <taxon>Micromonospora</taxon>
    </lineage>
</organism>
<dbReference type="AlphaFoldDB" id="A0A1C5ADZ6"/>
<dbReference type="Proteomes" id="UP000183585">
    <property type="component" value="Unassembled WGS sequence"/>
</dbReference>
<reference evidence="2" key="1">
    <citation type="submission" date="2016-06" db="EMBL/GenBank/DDBJ databases">
        <authorList>
            <person name="Varghese N."/>
            <person name="Submissions Spin"/>
        </authorList>
    </citation>
    <scope>NUCLEOTIDE SEQUENCE [LARGE SCALE GENOMIC DNA]</scope>
    <source>
        <strain evidence="2">DSM 43168</strain>
    </source>
</reference>
<protein>
    <submittedName>
        <fullName evidence="1">Putative hydrolase of the HAD superfamily</fullName>
    </submittedName>
</protein>
<dbReference type="EMBL" id="FMCT01000012">
    <property type="protein sequence ID" value="SCF43455.1"/>
    <property type="molecule type" value="Genomic_DNA"/>
</dbReference>
<dbReference type="SUPFAM" id="SSF56784">
    <property type="entry name" value="HAD-like"/>
    <property type="match status" value="1"/>
</dbReference>